<evidence type="ECO:0000313" key="8">
    <source>
        <dbReference type="EMBL" id="MBF8436639.1"/>
    </source>
</evidence>
<dbReference type="Gene3D" id="3.30.230.10">
    <property type="match status" value="1"/>
</dbReference>
<dbReference type="RefSeq" id="WP_270453547.1">
    <property type="nucleotide sequence ID" value="NZ_JADPIE010000003.1"/>
</dbReference>
<organism evidence="8 9">
    <name type="scientific">Halonatronomonas betaini</name>
    <dbReference type="NCBI Taxonomy" id="2778430"/>
    <lineage>
        <taxon>Bacteria</taxon>
        <taxon>Bacillati</taxon>
        <taxon>Bacillota</taxon>
        <taxon>Clostridia</taxon>
        <taxon>Halanaerobiales</taxon>
        <taxon>Halarsenatibacteraceae</taxon>
        <taxon>Halonatronomonas</taxon>
    </lineage>
</organism>
<dbReference type="InterPro" id="IPR014762">
    <property type="entry name" value="DNA_mismatch_repair_CS"/>
</dbReference>
<feature type="compositionally biased region" description="Basic and acidic residues" evidence="5">
    <location>
        <begin position="359"/>
        <end position="369"/>
    </location>
</feature>
<dbReference type="InterPro" id="IPR036890">
    <property type="entry name" value="HATPase_C_sf"/>
</dbReference>
<dbReference type="InterPro" id="IPR038973">
    <property type="entry name" value="MutL/Mlh/Pms-like"/>
</dbReference>
<dbReference type="PROSITE" id="PS00058">
    <property type="entry name" value="DNA_MISMATCH_REPAIR_1"/>
    <property type="match status" value="1"/>
</dbReference>
<protein>
    <recommendedName>
        <fullName evidence="4">DNA mismatch repair protein MutL</fullName>
    </recommendedName>
</protein>
<keyword evidence="3 4" id="KW-0234">DNA repair</keyword>
<dbReference type="Gene3D" id="3.30.1370.100">
    <property type="entry name" value="MutL, C-terminal domain, regulatory subdomain"/>
    <property type="match status" value="1"/>
</dbReference>
<name>A0A931AR94_9FIRM</name>
<dbReference type="CDD" id="cd00782">
    <property type="entry name" value="MutL_Trans"/>
    <property type="match status" value="1"/>
</dbReference>
<dbReference type="Pfam" id="PF08676">
    <property type="entry name" value="MutL_C"/>
    <property type="match status" value="1"/>
</dbReference>
<keyword evidence="9" id="KW-1185">Reference proteome</keyword>
<dbReference type="Gene3D" id="3.30.1540.20">
    <property type="entry name" value="MutL, C-terminal domain, dimerisation subdomain"/>
    <property type="match status" value="1"/>
</dbReference>
<feature type="compositionally biased region" description="Acidic residues" evidence="5">
    <location>
        <begin position="414"/>
        <end position="425"/>
    </location>
</feature>
<evidence type="ECO:0000259" key="7">
    <source>
        <dbReference type="SMART" id="SM01340"/>
    </source>
</evidence>
<dbReference type="GO" id="GO:0140664">
    <property type="term" value="F:ATP-dependent DNA damage sensor activity"/>
    <property type="evidence" value="ECO:0007669"/>
    <property type="project" value="InterPro"/>
</dbReference>
<feature type="compositionally biased region" description="Low complexity" evidence="5">
    <location>
        <begin position="336"/>
        <end position="347"/>
    </location>
</feature>
<evidence type="ECO:0000256" key="2">
    <source>
        <dbReference type="ARBA" id="ARBA00022763"/>
    </source>
</evidence>
<dbReference type="SUPFAM" id="SSF55874">
    <property type="entry name" value="ATPase domain of HSP90 chaperone/DNA topoisomerase II/histidine kinase"/>
    <property type="match status" value="1"/>
</dbReference>
<dbReference type="FunFam" id="3.30.565.10:FF:000003">
    <property type="entry name" value="DNA mismatch repair endonuclease MutL"/>
    <property type="match status" value="1"/>
</dbReference>
<dbReference type="InterPro" id="IPR042121">
    <property type="entry name" value="MutL_C_regsub"/>
</dbReference>
<dbReference type="GO" id="GO:0005524">
    <property type="term" value="F:ATP binding"/>
    <property type="evidence" value="ECO:0007669"/>
    <property type="project" value="InterPro"/>
</dbReference>
<comment type="caution">
    <text evidence="8">The sequence shown here is derived from an EMBL/GenBank/DDBJ whole genome shotgun (WGS) entry which is preliminary data.</text>
</comment>
<dbReference type="GO" id="GO:0004519">
    <property type="term" value="F:endonuclease activity"/>
    <property type="evidence" value="ECO:0007669"/>
    <property type="project" value="UniProtKB-KW"/>
</dbReference>
<feature type="region of interest" description="Disordered" evidence="5">
    <location>
        <begin position="330"/>
        <end position="369"/>
    </location>
</feature>
<comment type="similarity">
    <text evidence="1 4">Belongs to the DNA mismatch repair MutL/HexB family.</text>
</comment>
<gene>
    <name evidence="4 8" type="primary">mutL</name>
    <name evidence="8" type="ORF">I0Q91_06105</name>
</gene>
<proteinExistence type="inferred from homology"/>
<dbReference type="Pfam" id="PF13589">
    <property type="entry name" value="HATPase_c_3"/>
    <property type="match status" value="1"/>
</dbReference>
<dbReference type="NCBIfam" id="TIGR00585">
    <property type="entry name" value="mutl"/>
    <property type="match status" value="1"/>
</dbReference>
<feature type="domain" description="DNA mismatch repair protein S5" evidence="7">
    <location>
        <begin position="209"/>
        <end position="327"/>
    </location>
</feature>
<dbReference type="PANTHER" id="PTHR10073">
    <property type="entry name" value="DNA MISMATCH REPAIR PROTEIN MLH, PMS, MUTL"/>
    <property type="match status" value="1"/>
</dbReference>
<accession>A0A931AR94</accession>
<feature type="compositionally biased region" description="Polar residues" evidence="5">
    <location>
        <begin position="396"/>
        <end position="409"/>
    </location>
</feature>
<dbReference type="GO" id="GO:0006298">
    <property type="term" value="P:mismatch repair"/>
    <property type="evidence" value="ECO:0007669"/>
    <property type="project" value="UniProtKB-UniRule"/>
</dbReference>
<keyword evidence="2 4" id="KW-0227">DNA damage</keyword>
<dbReference type="HAMAP" id="MF_00149">
    <property type="entry name" value="DNA_mis_repair"/>
    <property type="match status" value="1"/>
</dbReference>
<dbReference type="Gene3D" id="3.30.565.10">
    <property type="entry name" value="Histidine kinase-like ATPase, C-terminal domain"/>
    <property type="match status" value="1"/>
</dbReference>
<dbReference type="InterPro" id="IPR020667">
    <property type="entry name" value="DNA_mismatch_repair_MutL"/>
</dbReference>
<dbReference type="GO" id="GO:0030983">
    <property type="term" value="F:mismatched DNA binding"/>
    <property type="evidence" value="ECO:0007669"/>
    <property type="project" value="InterPro"/>
</dbReference>
<dbReference type="InterPro" id="IPR042120">
    <property type="entry name" value="MutL_C_dimsub"/>
</dbReference>
<dbReference type="InterPro" id="IPR037198">
    <property type="entry name" value="MutL_C_sf"/>
</dbReference>
<sequence length="622" mass="70764">MAKIKKLSEQIANQISAGEVVERPASVVKELIENSLDASADKIEIVIENGGKDLIQVIDNGKGIRSNQIELAFSRYATSKIEDVNDLYSLRTLGFRGEALASIAAVAKVIAKSCHKEEKEGVKLVLNGGEIIEKETIGYNKGLEITVKDLFFNTPARYKYLKKTSTEAAHISRIITAAALARPDVKFTLDHNGNRTITTPGSKSLKDVIYSIYGENVFDKLISVEFKDNFIEVSGFVVEPDIMRSSRQHQYYFVNGRPVYNKFLRLSVEEAYKELFGIKKYPLIFLNIDLNPILVDVNVHPTKREVKFSRGKDIKKTIKSNVKNILIKNKEKTSDSSFNKQKSSNSFKKNRNQAKSKPNNKDKNLKREVEYLPSRLNLTGDIIKENENIDEDESRTVQADLSYSKNVNNRDYPDSLDEVDQDSNEDNEDLEIRNILGQLHRLFIIAETNQGVLLIDQHNAHERIIYDNLKAKINSKSNNSRMLLTPIQLNLNAQEKEILIEIKDELNGLGFEIDEFGPSKYAVTSVPDFIKDKNPEESISDLINHLLETAKVAKNNELVDELLMYNSCRKAVKEGKYLSNSEMEKIVDDLFDTSNPFYCPHYRPIIINLSIDELKQKVERYD</sequence>
<dbReference type="GO" id="GO:0032300">
    <property type="term" value="C:mismatch repair complex"/>
    <property type="evidence" value="ECO:0007669"/>
    <property type="project" value="InterPro"/>
</dbReference>
<evidence type="ECO:0000256" key="1">
    <source>
        <dbReference type="ARBA" id="ARBA00006082"/>
    </source>
</evidence>
<evidence type="ECO:0000256" key="5">
    <source>
        <dbReference type="SAM" id="MobiDB-lite"/>
    </source>
</evidence>
<comment type="function">
    <text evidence="4">This protein is involved in the repair of mismatches in DNA. It is required for dam-dependent methyl-directed DNA mismatch repair. May act as a 'molecular matchmaker', a protein that promotes the formation of a stable complex between two or more DNA-binding proteins in an ATP-dependent manner without itself being part of a final effector complex.</text>
</comment>
<feature type="domain" description="MutL C-terminal dimerisation" evidence="6">
    <location>
        <begin position="435"/>
        <end position="578"/>
    </location>
</feature>
<dbReference type="AlphaFoldDB" id="A0A931AR94"/>
<keyword evidence="8" id="KW-0255">Endonuclease</keyword>
<dbReference type="SMART" id="SM01340">
    <property type="entry name" value="DNA_mis_repair"/>
    <property type="match status" value="1"/>
</dbReference>
<reference evidence="8" key="1">
    <citation type="submission" date="2020-11" db="EMBL/GenBank/DDBJ databases">
        <title>Halonatronomonas betainensis gen. nov., sp. nov. a novel haloalkaliphilic representative of the family Halanaerobiacae capable of betaine degradation.</title>
        <authorList>
            <person name="Boltyanskaya Y."/>
            <person name="Kevbrin V."/>
            <person name="Detkova E."/>
            <person name="Grouzdev D.S."/>
            <person name="Koziaeva V."/>
            <person name="Zhilina T."/>
        </authorList>
    </citation>
    <scope>NUCLEOTIDE SEQUENCE</scope>
    <source>
        <strain evidence="8">Z-7014</strain>
    </source>
</reference>
<dbReference type="CDD" id="cd16926">
    <property type="entry name" value="HATPase_MutL-MLH-PMS-like"/>
    <property type="match status" value="1"/>
</dbReference>
<keyword evidence="8" id="KW-0378">Hydrolase</keyword>
<dbReference type="InterPro" id="IPR002099">
    <property type="entry name" value="MutL/Mlh/PMS"/>
</dbReference>
<evidence type="ECO:0000313" key="9">
    <source>
        <dbReference type="Proteomes" id="UP000621436"/>
    </source>
</evidence>
<dbReference type="Proteomes" id="UP000621436">
    <property type="component" value="Unassembled WGS sequence"/>
</dbReference>
<dbReference type="Pfam" id="PF01119">
    <property type="entry name" value="DNA_mis_repair"/>
    <property type="match status" value="1"/>
</dbReference>
<keyword evidence="8" id="KW-0540">Nuclease</keyword>
<dbReference type="GO" id="GO:0016887">
    <property type="term" value="F:ATP hydrolysis activity"/>
    <property type="evidence" value="ECO:0007669"/>
    <property type="project" value="InterPro"/>
</dbReference>
<dbReference type="EMBL" id="JADPIE010000003">
    <property type="protein sequence ID" value="MBF8436639.1"/>
    <property type="molecule type" value="Genomic_DNA"/>
</dbReference>
<dbReference type="SUPFAM" id="SSF54211">
    <property type="entry name" value="Ribosomal protein S5 domain 2-like"/>
    <property type="match status" value="1"/>
</dbReference>
<feature type="region of interest" description="Disordered" evidence="5">
    <location>
        <begin position="389"/>
        <end position="425"/>
    </location>
</feature>
<dbReference type="InterPro" id="IPR013507">
    <property type="entry name" value="DNA_mismatch_S5_2-like"/>
</dbReference>
<dbReference type="SMART" id="SM00853">
    <property type="entry name" value="MutL_C"/>
    <property type="match status" value="1"/>
</dbReference>
<evidence type="ECO:0000256" key="3">
    <source>
        <dbReference type="ARBA" id="ARBA00023204"/>
    </source>
</evidence>
<dbReference type="InterPro" id="IPR020568">
    <property type="entry name" value="Ribosomal_Su5_D2-typ_SF"/>
</dbReference>
<dbReference type="InterPro" id="IPR014790">
    <property type="entry name" value="MutL_C"/>
</dbReference>
<evidence type="ECO:0000259" key="6">
    <source>
        <dbReference type="SMART" id="SM00853"/>
    </source>
</evidence>
<evidence type="ECO:0000256" key="4">
    <source>
        <dbReference type="HAMAP-Rule" id="MF_00149"/>
    </source>
</evidence>
<dbReference type="SUPFAM" id="SSF118116">
    <property type="entry name" value="DNA mismatch repair protein MutL"/>
    <property type="match status" value="1"/>
</dbReference>
<dbReference type="PANTHER" id="PTHR10073:SF12">
    <property type="entry name" value="DNA MISMATCH REPAIR PROTEIN MLH1"/>
    <property type="match status" value="1"/>
</dbReference>
<dbReference type="InterPro" id="IPR014721">
    <property type="entry name" value="Ribsml_uS5_D2-typ_fold_subgr"/>
</dbReference>